<organism evidence="10 11">
    <name type="scientific">Ceutorhynchus assimilis</name>
    <name type="common">cabbage seed weevil</name>
    <dbReference type="NCBI Taxonomy" id="467358"/>
    <lineage>
        <taxon>Eukaryota</taxon>
        <taxon>Metazoa</taxon>
        <taxon>Ecdysozoa</taxon>
        <taxon>Arthropoda</taxon>
        <taxon>Hexapoda</taxon>
        <taxon>Insecta</taxon>
        <taxon>Pterygota</taxon>
        <taxon>Neoptera</taxon>
        <taxon>Endopterygota</taxon>
        <taxon>Coleoptera</taxon>
        <taxon>Polyphaga</taxon>
        <taxon>Cucujiformia</taxon>
        <taxon>Curculionidae</taxon>
        <taxon>Ceutorhynchinae</taxon>
        <taxon>Ceutorhynchus</taxon>
    </lineage>
</organism>
<evidence type="ECO:0000256" key="6">
    <source>
        <dbReference type="ARBA" id="ARBA00022989"/>
    </source>
</evidence>
<name>A0A9N9MQU1_9CUCU</name>
<evidence type="ECO:0000256" key="4">
    <source>
        <dbReference type="ARBA" id="ARBA00022692"/>
    </source>
</evidence>
<keyword evidence="11" id="KW-1185">Reference proteome</keyword>
<dbReference type="GO" id="GO:0007007">
    <property type="term" value="P:inner mitochondrial membrane organization"/>
    <property type="evidence" value="ECO:0007669"/>
    <property type="project" value="TreeGrafter"/>
</dbReference>
<sequence>MDGGGDRLDRPWHASNVAIIREVYDGPDSQEFFAMELEKYLHNCCSIIVIEPSQLGDETARWISAGNILHKIAVISGFSSLVTGFVWPENVVPQAPLGIFSVLCTGLYTASWQFDHCVKYQVERDPRKLARLPILSALTAASPVVLVRKEDTKRKILHCSVSLAAAAMCIYRLYISAK</sequence>
<dbReference type="Proteomes" id="UP001152799">
    <property type="component" value="Chromosome 4"/>
</dbReference>
<comment type="subcellular location">
    <subcellularLocation>
        <location evidence="2">Mitochondrion inner membrane</location>
        <topology evidence="2">Multi-pass membrane protein</topology>
    </subcellularLocation>
</comment>
<keyword evidence="8 9" id="KW-0472">Membrane</keyword>
<keyword evidence="4 9" id="KW-0812">Transmembrane</keyword>
<gene>
    <name evidence="10" type="ORF">CEUTPL_LOCUS8843</name>
</gene>
<keyword evidence="6 9" id="KW-1133">Transmembrane helix</keyword>
<evidence type="ECO:0000256" key="1">
    <source>
        <dbReference type="ARBA" id="ARBA00002812"/>
    </source>
</evidence>
<comment type="similarity">
    <text evidence="3">Belongs to the TMEM11 family.</text>
</comment>
<evidence type="ECO:0000256" key="9">
    <source>
        <dbReference type="SAM" id="Phobius"/>
    </source>
</evidence>
<evidence type="ECO:0000256" key="3">
    <source>
        <dbReference type="ARBA" id="ARBA00006060"/>
    </source>
</evidence>
<dbReference type="AlphaFoldDB" id="A0A9N9MQU1"/>
<dbReference type="PANTHER" id="PTHR15099:SF2">
    <property type="entry name" value="TRANSMEMBRANE PROTEIN 11, MITOCHONDRIAL"/>
    <property type="match status" value="1"/>
</dbReference>
<evidence type="ECO:0000256" key="2">
    <source>
        <dbReference type="ARBA" id="ARBA00004448"/>
    </source>
</evidence>
<evidence type="ECO:0000313" key="10">
    <source>
        <dbReference type="EMBL" id="CAG9768297.1"/>
    </source>
</evidence>
<dbReference type="EMBL" id="OU892280">
    <property type="protein sequence ID" value="CAG9768297.1"/>
    <property type="molecule type" value="Genomic_DNA"/>
</dbReference>
<evidence type="ECO:0000256" key="7">
    <source>
        <dbReference type="ARBA" id="ARBA00023128"/>
    </source>
</evidence>
<evidence type="ECO:0000256" key="8">
    <source>
        <dbReference type="ARBA" id="ARBA00023136"/>
    </source>
</evidence>
<dbReference type="GO" id="GO:0005743">
    <property type="term" value="C:mitochondrial inner membrane"/>
    <property type="evidence" value="ECO:0007669"/>
    <property type="project" value="UniProtKB-SubCell"/>
</dbReference>
<comment type="function">
    <text evidence="1">Plays a role in mitochondrial morphogenesis.</text>
</comment>
<accession>A0A9N9MQU1</accession>
<evidence type="ECO:0000313" key="11">
    <source>
        <dbReference type="Proteomes" id="UP001152799"/>
    </source>
</evidence>
<dbReference type="OrthoDB" id="9970856at2759"/>
<reference evidence="10" key="1">
    <citation type="submission" date="2022-01" db="EMBL/GenBank/DDBJ databases">
        <authorList>
            <person name="King R."/>
        </authorList>
    </citation>
    <scope>NUCLEOTIDE SEQUENCE</scope>
</reference>
<evidence type="ECO:0000256" key="5">
    <source>
        <dbReference type="ARBA" id="ARBA00022792"/>
    </source>
</evidence>
<dbReference type="Pfam" id="PF14972">
    <property type="entry name" value="Mito_morph_reg"/>
    <property type="match status" value="1"/>
</dbReference>
<feature type="transmembrane region" description="Helical" evidence="9">
    <location>
        <begin position="156"/>
        <end position="175"/>
    </location>
</feature>
<keyword evidence="7" id="KW-0496">Mitochondrion</keyword>
<keyword evidence="5" id="KW-0999">Mitochondrion inner membrane</keyword>
<dbReference type="PANTHER" id="PTHR15099">
    <property type="entry name" value="PROTEIN PM1"/>
    <property type="match status" value="1"/>
</dbReference>
<protein>
    <submittedName>
        <fullName evidence="10">Uncharacterized protein</fullName>
    </submittedName>
</protein>
<proteinExistence type="inferred from homology"/>
<dbReference type="InterPro" id="IPR026120">
    <property type="entry name" value="TMEM11"/>
</dbReference>